<organism evidence="1">
    <name type="scientific">hydrothermal vent metagenome</name>
    <dbReference type="NCBI Taxonomy" id="652676"/>
    <lineage>
        <taxon>unclassified sequences</taxon>
        <taxon>metagenomes</taxon>
        <taxon>ecological metagenomes</taxon>
    </lineage>
</organism>
<dbReference type="EMBL" id="UOFH01000264">
    <property type="protein sequence ID" value="VAW63990.1"/>
    <property type="molecule type" value="Genomic_DNA"/>
</dbReference>
<proteinExistence type="predicted"/>
<gene>
    <name evidence="1" type="ORF">MNBD_GAMMA08-2239</name>
</gene>
<protein>
    <submittedName>
        <fullName evidence="1">Uncharacterized protein</fullName>
    </submittedName>
</protein>
<accession>A0A3B0XHA3</accession>
<dbReference type="AlphaFoldDB" id="A0A3B0XHA3"/>
<name>A0A3B0XHA3_9ZZZZ</name>
<sequence length="27" mass="2987">MANKALKSDPKSYAPFVALRYNATKTT</sequence>
<reference evidence="1" key="1">
    <citation type="submission" date="2018-06" db="EMBL/GenBank/DDBJ databases">
        <authorList>
            <person name="Zhirakovskaya E."/>
        </authorList>
    </citation>
    <scope>NUCLEOTIDE SEQUENCE</scope>
</reference>
<evidence type="ECO:0000313" key="1">
    <source>
        <dbReference type="EMBL" id="VAW63990.1"/>
    </source>
</evidence>